<dbReference type="InterPro" id="IPR001611">
    <property type="entry name" value="Leu-rich_rpt"/>
</dbReference>
<comment type="caution">
    <text evidence="4">The sequence shown here is derived from an EMBL/GenBank/DDBJ whole genome shotgun (WGS) entry which is preliminary data.</text>
</comment>
<dbReference type="PROSITE" id="PS51450">
    <property type="entry name" value="LRR"/>
    <property type="match status" value="1"/>
</dbReference>
<dbReference type="Proteomes" id="UP001642464">
    <property type="component" value="Unassembled WGS sequence"/>
</dbReference>
<keyword evidence="1" id="KW-0175">Coiled coil</keyword>
<feature type="transmembrane region" description="Helical" evidence="3">
    <location>
        <begin position="1351"/>
        <end position="1370"/>
    </location>
</feature>
<accession>A0ABP0NVY1</accession>
<feature type="region of interest" description="Disordered" evidence="2">
    <location>
        <begin position="43"/>
        <end position="64"/>
    </location>
</feature>
<dbReference type="PANTHER" id="PTHR48057">
    <property type="entry name" value="LEUCINE-RICH REPEAT SERINE/THREONINE-PROTEIN KINASE 1"/>
    <property type="match status" value="1"/>
</dbReference>
<evidence type="ECO:0000313" key="5">
    <source>
        <dbReference type="Proteomes" id="UP001642464"/>
    </source>
</evidence>
<dbReference type="InterPro" id="IPR032675">
    <property type="entry name" value="LRR_dom_sf"/>
</dbReference>
<evidence type="ECO:0000256" key="1">
    <source>
        <dbReference type="SAM" id="Coils"/>
    </source>
</evidence>
<dbReference type="InterPro" id="IPR052595">
    <property type="entry name" value="LRRC69/RLP"/>
</dbReference>
<evidence type="ECO:0000256" key="3">
    <source>
        <dbReference type="SAM" id="Phobius"/>
    </source>
</evidence>
<feature type="transmembrane region" description="Helical" evidence="3">
    <location>
        <begin position="1695"/>
        <end position="1713"/>
    </location>
</feature>
<keyword evidence="3" id="KW-1133">Transmembrane helix</keyword>
<keyword evidence="5" id="KW-1185">Reference proteome</keyword>
<protein>
    <submittedName>
        <fullName evidence="4">MDIS1-interacting receptor like kinase 2 (AtMIK2) (Probable LRR receptor-like serine/threonine-protein kinase At4g08850)</fullName>
    </submittedName>
</protein>
<reference evidence="4 5" key="1">
    <citation type="submission" date="2024-02" db="EMBL/GenBank/DDBJ databases">
        <authorList>
            <person name="Chen Y."/>
            <person name="Shah S."/>
            <person name="Dougan E. K."/>
            <person name="Thang M."/>
            <person name="Chan C."/>
        </authorList>
    </citation>
    <scope>NUCLEOTIDE SEQUENCE [LARGE SCALE GENOMIC DNA]</scope>
</reference>
<feature type="transmembrane region" description="Helical" evidence="3">
    <location>
        <begin position="1455"/>
        <end position="1478"/>
    </location>
</feature>
<dbReference type="SUPFAM" id="SSF52058">
    <property type="entry name" value="L domain-like"/>
    <property type="match status" value="2"/>
</dbReference>
<feature type="coiled-coil region" evidence="1">
    <location>
        <begin position="588"/>
        <end position="615"/>
    </location>
</feature>
<organism evidence="4 5">
    <name type="scientific">Durusdinium trenchii</name>
    <dbReference type="NCBI Taxonomy" id="1381693"/>
    <lineage>
        <taxon>Eukaryota</taxon>
        <taxon>Sar</taxon>
        <taxon>Alveolata</taxon>
        <taxon>Dinophyceae</taxon>
        <taxon>Suessiales</taxon>
        <taxon>Symbiodiniaceae</taxon>
        <taxon>Durusdinium</taxon>
    </lineage>
</organism>
<gene>
    <name evidence="4" type="ORF">SCF082_LOCUS34109</name>
</gene>
<sequence length="1827" mass="200156">MERRAGKEVKSINYKCLDELLRLRQQACNAALKRALSEVDAAEERQELGQEEKEEGASDVHRIPLPSQPLSCDSSLCACKSARLVGSAVIDAPERANAEAGFCFDHENILSIEYGDLMKKIIVADGWKYTQRAISIGEGNSGLVLGKIYTLREATDNQPAIMEYLGPVGTDCKIFRVMKTFGDRAEEALHGKKPMTSFFQTEIEMQALTFQSLSDYSKEEMESDQKSILAYLEDSRIKGDRMMSYDDETFIAACNQMELPLKQRADFFSRVSEGGKSDYCSQRGLEGTIRNYIEAKEDGSKQRVWEDSYTGWLVRDASHFECIGGEGVLQRSLQIRLLHQREAVGSASVCGEARFHPGKLRPLSAGTPFLFWCAQYLQPFLPKIRTMLVALLEQMTILLTLPGFCPGEKKPIHSGMMTVQYIADWSAELLPSALAARLDAAEPSPALRRAEETAKRVSILAESNSSTLEQLKVLQASLELGLASELAGVHEDIDQGLRRLQWEFAAAEQRGREAIEERAAAALECEKARAQELLAVELKAAQAESTMLSGLLKEEQSEQSERSRRHMESFFAEQHAASHRQESTYNEILRLESRVELSMAKLEKHEQSLEDLDRTSSPPPRAAALEAAEGFRPEILVLAQEAGDRTLLQARSYCEEAQAAKNSTQELFGQLKRFVAEKQEALVLCYRELAQVAVTLAVRASGAVRPSPSLAEEEVIRELTTVIQKQLKSEEPHRLFWASQAIASSSSLGPLLERLRSTLASLEMPLDEEADLPSGSEGCWQEASPSSSLHVAVESYVPKPPSLPLKRKGEPEGVESAYSSQHHSSKCEVEQINLPGHEKVHGALDERLGELTSLQILDLRDTEGLAGSLSHLQGLTNLIALYLSGSHVAGDLSSLRNLTELNTLVLDGTNITGDLSSLRNRTKLRWLQLDGTKVTGDLSSLRASTGLFRLGLSNTQVVGDLSDLHLDLEFLDLSHTAVAGKISGLQKLTKMSHLALSDSDVSGDISSLKALSSLKQIDLSHTIVAGDMAVLLHWKQITSVKLEHAKVSGRLNTSWLGKAQMLRTLKLSYSEVSFLPAAGDKGDLEKLLLLNSLEEDVTWLPQLNMLELSGCPLQGDVMDLLWLLRKCPNIASIKATNSRLTGSLRSLRGQRLARSLQTLDLAANNVSEIDDLPENLQVLILTGNPMVRFADGVLRRAVKAGTFLDLQNVELSNKAEARELVLEGLLNKTPHNSSDTAGHASNVSALDEGSEKEVCVPCHTNHLVCSEYGMHLISAPPEVGFARLTSNDTVAVACLPPKDIRCNSSQGNGLVDSECGAGYRGILCSDCQDSHYFSNKLCEPCPDEDQSLHSWQVAALAAGVAVIGLVLACLRMRWTSADAEAPFSAMDALKEQLKQQAPVLLQTCQLWAVLALLMQGERQPEGTADSSWEASQLSVASLKGALNLQCKFHGATVRWASAVVAPVAPMVMLLFCVAMEFINHGFGIAAALKALTLFYVGGASGASRLLTCQRVGGDQTNLPETLMFRKWLPHLRCYDSSLDYLDAIGYASSFFYGVGVPCALAYLYTRQHLALLPGKTMVASASEDENLELRLSMVKVSSQVDKKDTVKSRELAEAMMDRYLLEEAESSDRALAGSKSFLAKYTRFRSLYMEIIQKLVAVALVSVVGSEDGLQLTLAITLLMAAASGMIQPFLQPQVNILQCGCFICLAVAAVSFSFHKTWLSRVALVMPFLLSAILALRPDSTESLAVRIWQKLKKEILKLEDARPPKDVGWMGVGGCCGAVAGGCCLFLGGRSPQQFRLHAHHLSCQEEKPVVMFVSTEVSKEKTLM</sequence>
<name>A0ABP0NVY1_9DINO</name>
<dbReference type="PANTHER" id="PTHR48057:SF7">
    <property type="entry name" value="LEUCINE-RICH REPEAT SERINE_THREONINE-PROTEIN KINASE 1"/>
    <property type="match status" value="1"/>
</dbReference>
<dbReference type="EMBL" id="CAXAMM010031001">
    <property type="protein sequence ID" value="CAK9067342.1"/>
    <property type="molecule type" value="Genomic_DNA"/>
</dbReference>
<feature type="region of interest" description="Disordered" evidence="2">
    <location>
        <begin position="800"/>
        <end position="822"/>
    </location>
</feature>
<evidence type="ECO:0000256" key="2">
    <source>
        <dbReference type="SAM" id="MobiDB-lite"/>
    </source>
</evidence>
<feature type="compositionally biased region" description="Basic and acidic residues" evidence="2">
    <location>
        <begin position="43"/>
        <end position="62"/>
    </location>
</feature>
<keyword evidence="3" id="KW-0472">Membrane</keyword>
<feature type="transmembrane region" description="Helical" evidence="3">
    <location>
        <begin position="1719"/>
        <end position="1737"/>
    </location>
</feature>
<proteinExistence type="predicted"/>
<dbReference type="Gene3D" id="3.80.10.10">
    <property type="entry name" value="Ribonuclease Inhibitor"/>
    <property type="match status" value="2"/>
</dbReference>
<feature type="transmembrane region" description="Helical" evidence="3">
    <location>
        <begin position="1544"/>
        <end position="1565"/>
    </location>
</feature>
<evidence type="ECO:0000313" key="4">
    <source>
        <dbReference type="EMBL" id="CAK9067342.1"/>
    </source>
</evidence>
<keyword evidence="3" id="KW-0812">Transmembrane</keyword>